<sequence>MPLAADVVLIFHQLWLLDGGFKRDSFVYYGSSEEDNSIVYRITTNTTTLSKFLAPFTPIKANYVLLKVQLPTACEAYNALKANVPQGMLPPEDFKSALADKNFMTAEPWEGFRGPKIREFVKVNKSKILNEKREYNTMRVYTIAWAPNGDKCRLESMDRFIWKAIGGELNVDNWTKFMRLAVSVTIGGPN</sequence>
<evidence type="ECO:0000313" key="2">
    <source>
        <dbReference type="Proteomes" id="UP000547976"/>
    </source>
</evidence>
<gene>
    <name evidence="1" type="ORF">FSUBG_8479</name>
</gene>
<accession>A0A8H5PIC4</accession>
<protein>
    <submittedName>
        <fullName evidence="1">Uncharacterized protein</fullName>
    </submittedName>
</protein>
<dbReference type="GeneID" id="59321609"/>
<proteinExistence type="predicted"/>
<dbReference type="AlphaFoldDB" id="A0A8H5PIC4"/>
<name>A0A8H5PIC4_GIBSU</name>
<dbReference type="Proteomes" id="UP000547976">
    <property type="component" value="Unassembled WGS sequence"/>
</dbReference>
<dbReference type="EMBL" id="JAAOAV010000117">
    <property type="protein sequence ID" value="KAF5597446.1"/>
    <property type="molecule type" value="Genomic_DNA"/>
</dbReference>
<dbReference type="OrthoDB" id="4390553at2759"/>
<reference evidence="1 2" key="1">
    <citation type="submission" date="2020-05" db="EMBL/GenBank/DDBJ databases">
        <title>Identification and distribution of gene clusters putatively required for synthesis of sphingolipid metabolism inhibitors in phylogenetically diverse species of the filamentous fungus Fusarium.</title>
        <authorList>
            <person name="Kim H.-S."/>
            <person name="Busman M."/>
            <person name="Brown D.W."/>
            <person name="Divon H."/>
            <person name="Uhlig S."/>
            <person name="Proctor R.H."/>
        </authorList>
    </citation>
    <scope>NUCLEOTIDE SEQUENCE [LARGE SCALE GENOMIC DNA]</scope>
    <source>
        <strain evidence="1 2">NRRL 66333</strain>
    </source>
</reference>
<keyword evidence="2" id="KW-1185">Reference proteome</keyword>
<dbReference type="RefSeq" id="XP_036535971.1">
    <property type="nucleotide sequence ID" value="XM_036686891.1"/>
</dbReference>
<comment type="caution">
    <text evidence="1">The sequence shown here is derived from an EMBL/GenBank/DDBJ whole genome shotgun (WGS) entry which is preliminary data.</text>
</comment>
<evidence type="ECO:0000313" key="1">
    <source>
        <dbReference type="EMBL" id="KAF5597446.1"/>
    </source>
</evidence>
<organism evidence="1 2">
    <name type="scientific">Gibberella subglutinans</name>
    <name type="common">Fusarium subglutinans</name>
    <dbReference type="NCBI Taxonomy" id="42677"/>
    <lineage>
        <taxon>Eukaryota</taxon>
        <taxon>Fungi</taxon>
        <taxon>Dikarya</taxon>
        <taxon>Ascomycota</taxon>
        <taxon>Pezizomycotina</taxon>
        <taxon>Sordariomycetes</taxon>
        <taxon>Hypocreomycetidae</taxon>
        <taxon>Hypocreales</taxon>
        <taxon>Nectriaceae</taxon>
        <taxon>Fusarium</taxon>
        <taxon>Fusarium fujikuroi species complex</taxon>
    </lineage>
</organism>